<accession>A0A146F7C6</accession>
<protein>
    <submittedName>
        <fullName evidence="2">Uncharacterized protein</fullName>
    </submittedName>
</protein>
<feature type="signal peptide" evidence="1">
    <location>
        <begin position="1"/>
        <end position="17"/>
    </location>
</feature>
<name>A0A146F7C6_ASPKA</name>
<keyword evidence="1" id="KW-0732">Signal</keyword>
<dbReference type="EMBL" id="BCWF01000012">
    <property type="protein sequence ID" value="GAT21896.1"/>
    <property type="molecule type" value="Genomic_DNA"/>
</dbReference>
<evidence type="ECO:0000313" key="3">
    <source>
        <dbReference type="Proteomes" id="UP000075230"/>
    </source>
</evidence>
<evidence type="ECO:0000256" key="1">
    <source>
        <dbReference type="SAM" id="SignalP"/>
    </source>
</evidence>
<dbReference type="VEuPathDB" id="FungiDB:ASPFODRAFT_223845"/>
<sequence length="138" mass="15694">MILSSSLLALSARLSQALFTPWDSLAFPEENMRNKRSTEDATLLTVLIARFCSQACQDPDTLLKNLTAPDVKSWFDWIEENFSGSIKAHSALANYWRTLKRLYFIKNHQEMEPNMQTDCRNVSVPVRNWLGGLTNAAV</sequence>
<feature type="chain" id="PRO_5007523788" evidence="1">
    <location>
        <begin position="18"/>
        <end position="138"/>
    </location>
</feature>
<organism evidence="2 3">
    <name type="scientific">Aspergillus kawachii</name>
    <name type="common">White koji mold</name>
    <name type="synonym">Aspergillus awamori var. kawachi</name>
    <dbReference type="NCBI Taxonomy" id="1069201"/>
    <lineage>
        <taxon>Eukaryota</taxon>
        <taxon>Fungi</taxon>
        <taxon>Dikarya</taxon>
        <taxon>Ascomycota</taxon>
        <taxon>Pezizomycotina</taxon>
        <taxon>Eurotiomycetes</taxon>
        <taxon>Eurotiomycetidae</taxon>
        <taxon>Eurotiales</taxon>
        <taxon>Aspergillaceae</taxon>
        <taxon>Aspergillus</taxon>
        <taxon>Aspergillus subgen. Circumdati</taxon>
    </lineage>
</organism>
<reference evidence="3" key="2">
    <citation type="submission" date="2016-02" db="EMBL/GenBank/DDBJ databases">
        <title>Genome sequencing of Aspergillus luchuensis NBRC 4314.</title>
        <authorList>
            <person name="Yamada O."/>
        </authorList>
    </citation>
    <scope>NUCLEOTIDE SEQUENCE [LARGE SCALE GENOMIC DNA]</scope>
    <source>
        <strain evidence="3">RIB 2604</strain>
    </source>
</reference>
<gene>
    <name evidence="2" type="ORF">RIB2604_01200450</name>
</gene>
<comment type="caution">
    <text evidence="2">The sequence shown here is derived from an EMBL/GenBank/DDBJ whole genome shotgun (WGS) entry which is preliminary data.</text>
</comment>
<dbReference type="AlphaFoldDB" id="A0A146F7C6"/>
<proteinExistence type="predicted"/>
<reference evidence="2 3" key="1">
    <citation type="journal article" date="2016" name="DNA Res.">
        <title>Genome sequence of Aspergillus luchuensis NBRC 4314.</title>
        <authorList>
            <person name="Yamada O."/>
            <person name="Machida M."/>
            <person name="Hosoyama A."/>
            <person name="Goto M."/>
            <person name="Takahashi T."/>
            <person name="Futagami T."/>
            <person name="Yamagata Y."/>
            <person name="Takeuchi M."/>
            <person name="Kobayashi T."/>
            <person name="Koike H."/>
            <person name="Abe K."/>
            <person name="Asai K."/>
            <person name="Arita M."/>
            <person name="Fujita N."/>
            <person name="Fukuda K."/>
            <person name="Higa K."/>
            <person name="Horikawa H."/>
            <person name="Ishikawa T."/>
            <person name="Jinno K."/>
            <person name="Kato Y."/>
            <person name="Kirimura K."/>
            <person name="Mizutani O."/>
            <person name="Nakasone K."/>
            <person name="Sano M."/>
            <person name="Shiraishi Y."/>
            <person name="Tsukahara M."/>
            <person name="Gomi K."/>
        </authorList>
    </citation>
    <scope>NUCLEOTIDE SEQUENCE [LARGE SCALE GENOMIC DNA]</scope>
    <source>
        <strain evidence="2 3">RIB 2604</strain>
    </source>
</reference>
<dbReference type="Proteomes" id="UP000075230">
    <property type="component" value="Unassembled WGS sequence"/>
</dbReference>
<evidence type="ECO:0000313" key="2">
    <source>
        <dbReference type="EMBL" id="GAT21896.1"/>
    </source>
</evidence>